<dbReference type="InterPro" id="IPR017871">
    <property type="entry name" value="ABC_transporter-like_CS"/>
</dbReference>
<dbReference type="SMART" id="SM00382">
    <property type="entry name" value="AAA"/>
    <property type="match status" value="1"/>
</dbReference>
<dbReference type="SUPFAM" id="SSF52540">
    <property type="entry name" value="P-loop containing nucleoside triphosphate hydrolases"/>
    <property type="match status" value="1"/>
</dbReference>
<evidence type="ECO:0000313" key="8">
    <source>
        <dbReference type="EMBL" id="PZQ18003.1"/>
    </source>
</evidence>
<dbReference type="PROSITE" id="PS00211">
    <property type="entry name" value="ABC_TRANSPORTER_1"/>
    <property type="match status" value="1"/>
</dbReference>
<dbReference type="GO" id="GO:0005524">
    <property type="term" value="F:ATP binding"/>
    <property type="evidence" value="ECO:0007669"/>
    <property type="project" value="UniProtKB-KW"/>
</dbReference>
<keyword evidence="4" id="KW-0067">ATP-binding</keyword>
<evidence type="ECO:0000256" key="3">
    <source>
        <dbReference type="ARBA" id="ARBA00022741"/>
    </source>
</evidence>
<accession>A0A2W5MK55</accession>
<reference evidence="8 9" key="1">
    <citation type="submission" date="2017-08" db="EMBL/GenBank/DDBJ databases">
        <title>Infants hospitalized years apart are colonized by the same room-sourced microbial strains.</title>
        <authorList>
            <person name="Brooks B."/>
            <person name="Olm M.R."/>
            <person name="Firek B.A."/>
            <person name="Baker R."/>
            <person name="Thomas B.C."/>
            <person name="Morowitz M.J."/>
            <person name="Banfield J.F."/>
        </authorList>
    </citation>
    <scope>NUCLEOTIDE SEQUENCE [LARGE SCALE GENOMIC DNA]</scope>
    <source>
        <strain evidence="8">S2_005_003_R2_43</strain>
    </source>
</reference>
<gene>
    <name evidence="8" type="ORF">DI565_04620</name>
</gene>
<evidence type="ECO:0000256" key="5">
    <source>
        <dbReference type="ARBA" id="ARBA00022967"/>
    </source>
</evidence>
<comment type="caution">
    <text evidence="8">The sequence shown here is derived from an EMBL/GenBank/DDBJ whole genome shotgun (WGS) entry which is preliminary data.</text>
</comment>
<dbReference type="PROSITE" id="PS50893">
    <property type="entry name" value="ABC_TRANSPORTER_2"/>
    <property type="match status" value="1"/>
</dbReference>
<protein>
    <submittedName>
        <fullName evidence="8">ABC transporter</fullName>
    </submittedName>
</protein>
<dbReference type="Gene3D" id="3.40.50.300">
    <property type="entry name" value="P-loop containing nucleotide triphosphate hydrolases"/>
    <property type="match status" value="1"/>
</dbReference>
<comment type="function">
    <text evidence="6">Part of the ABC transporter complex HmuTUV involved in hemin import. Responsible for energy coupling to the transport system.</text>
</comment>
<dbReference type="Proteomes" id="UP000249577">
    <property type="component" value="Unassembled WGS sequence"/>
</dbReference>
<sequence>MTLAAQALSTGYGGAVIGAKIDLAIRTGEVLCLLGPNGCGKTTLFKTLLGLIPPIAGRVTFDGEDLARWSRKKRARTVAYVPQAHAAFFPFLVSDVVLMGRAARLALFEQPGAADRDAAAQALDSLGIGRLADRTYTELSGGERQLVLIARALAQEPRVLVMDEPTASLDLGNEVRVLERVRALKDRGLAVVLSTHDPDHAFIAADVVALMADGGIVAFGAPDKTITPDLLRRLYRVAVSVVHVPELGRGVVAPTLRQKGEKP</sequence>
<dbReference type="Pfam" id="PF00005">
    <property type="entry name" value="ABC_tran"/>
    <property type="match status" value="1"/>
</dbReference>
<proteinExistence type="inferred from homology"/>
<evidence type="ECO:0000313" key="9">
    <source>
        <dbReference type="Proteomes" id="UP000249577"/>
    </source>
</evidence>
<dbReference type="CDD" id="cd03214">
    <property type="entry name" value="ABC_Iron-Siderophores_B12_Hemin"/>
    <property type="match status" value="1"/>
</dbReference>
<evidence type="ECO:0000256" key="2">
    <source>
        <dbReference type="ARBA" id="ARBA00022448"/>
    </source>
</evidence>
<dbReference type="InterPro" id="IPR027417">
    <property type="entry name" value="P-loop_NTPase"/>
</dbReference>
<name>A0A2W5MK55_ANCNO</name>
<keyword evidence="2" id="KW-0813">Transport</keyword>
<dbReference type="EMBL" id="QFPN01000002">
    <property type="protein sequence ID" value="PZQ18003.1"/>
    <property type="molecule type" value="Genomic_DNA"/>
</dbReference>
<keyword evidence="5" id="KW-1278">Translocase</keyword>
<dbReference type="PANTHER" id="PTHR42794">
    <property type="entry name" value="HEMIN IMPORT ATP-BINDING PROTEIN HMUV"/>
    <property type="match status" value="1"/>
</dbReference>
<evidence type="ECO:0000259" key="7">
    <source>
        <dbReference type="PROSITE" id="PS50893"/>
    </source>
</evidence>
<feature type="domain" description="ABC transporter" evidence="7">
    <location>
        <begin position="3"/>
        <end position="238"/>
    </location>
</feature>
<organism evidence="8 9">
    <name type="scientific">Ancylobacter novellus</name>
    <name type="common">Thiobacillus novellus</name>
    <dbReference type="NCBI Taxonomy" id="921"/>
    <lineage>
        <taxon>Bacteria</taxon>
        <taxon>Pseudomonadati</taxon>
        <taxon>Pseudomonadota</taxon>
        <taxon>Alphaproteobacteria</taxon>
        <taxon>Hyphomicrobiales</taxon>
        <taxon>Xanthobacteraceae</taxon>
        <taxon>Ancylobacter</taxon>
    </lineage>
</organism>
<dbReference type="InterPro" id="IPR003439">
    <property type="entry name" value="ABC_transporter-like_ATP-bd"/>
</dbReference>
<dbReference type="InterPro" id="IPR003593">
    <property type="entry name" value="AAA+_ATPase"/>
</dbReference>
<evidence type="ECO:0000256" key="1">
    <source>
        <dbReference type="ARBA" id="ARBA00005417"/>
    </source>
</evidence>
<dbReference type="PANTHER" id="PTHR42794:SF1">
    <property type="entry name" value="HEMIN IMPORT ATP-BINDING PROTEIN HMUV"/>
    <property type="match status" value="1"/>
</dbReference>
<dbReference type="GO" id="GO:0016887">
    <property type="term" value="F:ATP hydrolysis activity"/>
    <property type="evidence" value="ECO:0007669"/>
    <property type="project" value="InterPro"/>
</dbReference>
<evidence type="ECO:0000256" key="6">
    <source>
        <dbReference type="ARBA" id="ARBA00037066"/>
    </source>
</evidence>
<dbReference type="AlphaFoldDB" id="A0A2W5MK55"/>
<keyword evidence="3" id="KW-0547">Nucleotide-binding</keyword>
<evidence type="ECO:0000256" key="4">
    <source>
        <dbReference type="ARBA" id="ARBA00022840"/>
    </source>
</evidence>
<comment type="similarity">
    <text evidence="1">Belongs to the ABC transporter superfamily.</text>
</comment>
<dbReference type="FunFam" id="3.40.50.300:FF:000134">
    <property type="entry name" value="Iron-enterobactin ABC transporter ATP-binding protein"/>
    <property type="match status" value="1"/>
</dbReference>